<reference evidence="4" key="1">
    <citation type="submission" date="2016-10" db="EMBL/GenBank/DDBJ databases">
        <authorList>
            <person name="Varghese N."/>
            <person name="Submissions S."/>
        </authorList>
    </citation>
    <scope>NUCLEOTIDE SEQUENCE [LARGE SCALE GENOMIC DNA]</scope>
    <source>
        <strain evidence="4">DSM 18733</strain>
    </source>
</reference>
<dbReference type="InterPro" id="IPR001447">
    <property type="entry name" value="Arylamine_N-AcTrfase"/>
</dbReference>
<comment type="similarity">
    <text evidence="1 2">Belongs to the arylamine N-acetyltransferase family.</text>
</comment>
<dbReference type="Gene3D" id="2.40.128.150">
    <property type="entry name" value="Cysteine proteinases"/>
    <property type="match status" value="1"/>
</dbReference>
<dbReference type="Gene3D" id="3.30.2140.10">
    <property type="entry name" value="Arylamine N-acetyltransferase"/>
    <property type="match status" value="1"/>
</dbReference>
<dbReference type="EMBL" id="FOAF01000001">
    <property type="protein sequence ID" value="SEL04225.1"/>
    <property type="molecule type" value="Genomic_DNA"/>
</dbReference>
<evidence type="ECO:0000313" key="4">
    <source>
        <dbReference type="Proteomes" id="UP000199421"/>
    </source>
</evidence>
<evidence type="ECO:0000256" key="1">
    <source>
        <dbReference type="ARBA" id="ARBA00006547"/>
    </source>
</evidence>
<dbReference type="SUPFAM" id="SSF54001">
    <property type="entry name" value="Cysteine proteinases"/>
    <property type="match status" value="1"/>
</dbReference>
<dbReference type="OrthoDB" id="7181050at2"/>
<name>A0A1H7M0G2_OLID1</name>
<dbReference type="GO" id="GO:0016407">
    <property type="term" value="F:acetyltransferase activity"/>
    <property type="evidence" value="ECO:0007669"/>
    <property type="project" value="InterPro"/>
</dbReference>
<keyword evidence="3" id="KW-0808">Transferase</keyword>
<dbReference type="InterPro" id="IPR038765">
    <property type="entry name" value="Papain-like_cys_pep_sf"/>
</dbReference>
<dbReference type="PANTHER" id="PTHR11786:SF0">
    <property type="entry name" value="ARYLAMINE N-ACETYLTRANSFERASE 4-RELATED"/>
    <property type="match status" value="1"/>
</dbReference>
<dbReference type="Pfam" id="PF00797">
    <property type="entry name" value="Acetyltransf_2"/>
    <property type="match status" value="1"/>
</dbReference>
<evidence type="ECO:0000313" key="3">
    <source>
        <dbReference type="EMBL" id="SEL04225.1"/>
    </source>
</evidence>
<sequence length="268" mass="31124">MINLRAYFDRIHYKGPVQATLETLMEIHRLHPKYIPFENLNPLTGRHVSLNIEDVFEKLVEDERGGYCFEQNTLLKEVLTAIGFDVNGLWGRVVWNNDLTTVPARTHMLLLILLDGQQYIADVGFGAMTLTAPLLFSPDIVQETQHGIFRIIQKEKYYILQVLQQNEWRPIYHFYTEIIAPIDYKVANWYVSTHPDSHFTKQLIATKVDDDGRYSLNNNILNIRYNSGRKESFELPNKEKIIKTLEEVFGICTSSIHNLEEALAVIDR</sequence>
<dbReference type="RefSeq" id="WP_093322393.1">
    <property type="nucleotide sequence ID" value="NZ_FOAF01000001.1"/>
</dbReference>
<dbReference type="PANTHER" id="PTHR11786">
    <property type="entry name" value="N-HYDROXYARYLAMINE O-ACETYLTRANSFERASE"/>
    <property type="match status" value="1"/>
</dbReference>
<evidence type="ECO:0000256" key="2">
    <source>
        <dbReference type="RuleBase" id="RU003452"/>
    </source>
</evidence>
<dbReference type="AlphaFoldDB" id="A0A1H7M0G2"/>
<gene>
    <name evidence="3" type="ORF">SAMN05661044_01814</name>
</gene>
<dbReference type="PRINTS" id="PR01543">
    <property type="entry name" value="ANATRNSFRASE"/>
</dbReference>
<protein>
    <submittedName>
        <fullName evidence="3">N-hydroxyarylamine O-acetyltransferase</fullName>
    </submittedName>
</protein>
<keyword evidence="4" id="KW-1185">Reference proteome</keyword>
<accession>A0A1H7M0G2</accession>
<proteinExistence type="inferred from homology"/>
<dbReference type="Proteomes" id="UP000199421">
    <property type="component" value="Unassembled WGS sequence"/>
</dbReference>
<organism evidence="3 4">
    <name type="scientific">Olivibacter domesticus</name>
    <name type="common">Pseudosphingobacterium domesticum</name>
    <dbReference type="NCBI Taxonomy" id="407022"/>
    <lineage>
        <taxon>Bacteria</taxon>
        <taxon>Pseudomonadati</taxon>
        <taxon>Bacteroidota</taxon>
        <taxon>Sphingobacteriia</taxon>
        <taxon>Sphingobacteriales</taxon>
        <taxon>Sphingobacteriaceae</taxon>
        <taxon>Olivibacter</taxon>
    </lineage>
</organism>
<dbReference type="STRING" id="407022.SAMN05661044_01814"/>